<feature type="binding site" evidence="14">
    <location>
        <position position="155"/>
    </location>
    <ligand>
        <name>substrate</name>
    </ligand>
</feature>
<dbReference type="SUPFAM" id="SSF54675">
    <property type="entry name" value="Nicotinate/Quinolinate PRTase N-terminal domain-like"/>
    <property type="match status" value="1"/>
</dbReference>
<feature type="binding site" evidence="14">
    <location>
        <begin position="264"/>
        <end position="266"/>
    </location>
    <ligand>
        <name>substrate</name>
    </ligand>
</feature>
<evidence type="ECO:0000256" key="3">
    <source>
        <dbReference type="ARBA" id="ARBA00009400"/>
    </source>
</evidence>
<dbReference type="InterPro" id="IPR022412">
    <property type="entry name" value="Quinolinate_PRibosylTrfase_N"/>
</dbReference>
<dbReference type="InterPro" id="IPR037128">
    <property type="entry name" value="Quinolinate_PRibosylTase_N_sf"/>
</dbReference>
<evidence type="ECO:0000256" key="4">
    <source>
        <dbReference type="ARBA" id="ARBA00011218"/>
    </source>
</evidence>
<comment type="subunit">
    <text evidence="4">Hexamer formed by 3 homodimers.</text>
</comment>
<name>A0A4Y9QR42_9MICO</name>
<dbReference type="Gene3D" id="3.90.1170.20">
    <property type="entry name" value="Quinolinate phosphoribosyl transferase, N-terminal domain"/>
    <property type="match status" value="1"/>
</dbReference>
<feature type="binding site" evidence="14">
    <location>
        <begin position="243"/>
        <end position="245"/>
    </location>
    <ligand>
        <name>substrate</name>
    </ligand>
</feature>
<evidence type="ECO:0000313" key="18">
    <source>
        <dbReference type="Proteomes" id="UP000298127"/>
    </source>
</evidence>
<evidence type="ECO:0000256" key="6">
    <source>
        <dbReference type="ARBA" id="ARBA00020990"/>
    </source>
</evidence>
<organism evidence="17 18">
    <name type="scientific">Orlajensenia leifsoniae</name>
    <dbReference type="NCBI Taxonomy" id="2561933"/>
    <lineage>
        <taxon>Bacteria</taxon>
        <taxon>Bacillati</taxon>
        <taxon>Actinomycetota</taxon>
        <taxon>Actinomycetes</taxon>
        <taxon>Micrococcales</taxon>
        <taxon>Microbacteriaceae</taxon>
        <taxon>Orlajensenia</taxon>
    </lineage>
</organism>
<evidence type="ECO:0000256" key="10">
    <source>
        <dbReference type="ARBA" id="ARBA00033102"/>
    </source>
</evidence>
<dbReference type="Pfam" id="PF01729">
    <property type="entry name" value="QRPTase_C"/>
    <property type="match status" value="1"/>
</dbReference>
<dbReference type="PIRSF" id="PIRSF006250">
    <property type="entry name" value="NadC_ModD"/>
    <property type="match status" value="1"/>
</dbReference>
<dbReference type="NCBIfam" id="TIGR00078">
    <property type="entry name" value="nadC"/>
    <property type="match status" value="1"/>
</dbReference>
<feature type="binding site" evidence="14">
    <location>
        <begin position="131"/>
        <end position="133"/>
    </location>
    <ligand>
        <name>substrate</name>
    </ligand>
</feature>
<feature type="binding site" evidence="14">
    <location>
        <position position="220"/>
    </location>
    <ligand>
        <name>substrate</name>
    </ligand>
</feature>
<dbReference type="PANTHER" id="PTHR32179:SF3">
    <property type="entry name" value="NICOTINATE-NUCLEOTIDE PYROPHOSPHORYLASE [CARBOXYLATING]"/>
    <property type="match status" value="1"/>
</dbReference>
<dbReference type="GO" id="GO:0034213">
    <property type="term" value="P:quinolinate catabolic process"/>
    <property type="evidence" value="ECO:0007669"/>
    <property type="project" value="TreeGrafter"/>
</dbReference>
<reference evidence="17 18" key="1">
    <citation type="journal article" date="2018" name="J. Microbiol.">
        <title>Leifsonia flava sp. nov., a novel actinobacterium isolated from the rhizosphere of Aquilegia viridiflora.</title>
        <authorList>
            <person name="Cai Y."/>
            <person name="Tao W.Z."/>
            <person name="Ma Y.J."/>
            <person name="Cheng J."/>
            <person name="Zhang M.Y."/>
            <person name="Zhang Y.X."/>
        </authorList>
    </citation>
    <scope>NUCLEOTIDE SEQUENCE [LARGE SCALE GENOMIC DNA]</scope>
    <source>
        <strain evidence="17 18">SYP-B2174</strain>
    </source>
</reference>
<evidence type="ECO:0000256" key="11">
    <source>
        <dbReference type="ARBA" id="ARBA00047445"/>
    </source>
</evidence>
<comment type="pathway">
    <text evidence="2">Cofactor biosynthesis; NAD(+) biosynthesis; nicotinate D-ribonucleotide from quinolinate: step 1/1.</text>
</comment>
<evidence type="ECO:0000256" key="8">
    <source>
        <dbReference type="ARBA" id="ARBA00022676"/>
    </source>
</evidence>
<dbReference type="RefSeq" id="WP_135121771.1">
    <property type="nucleotide sequence ID" value="NZ_SPQZ01000010.1"/>
</dbReference>
<evidence type="ECO:0000256" key="5">
    <source>
        <dbReference type="ARBA" id="ARBA00011944"/>
    </source>
</evidence>
<dbReference type="InterPro" id="IPR004393">
    <property type="entry name" value="NadC"/>
</dbReference>
<evidence type="ECO:0000256" key="14">
    <source>
        <dbReference type="PIRSR" id="PIRSR006250-1"/>
    </source>
</evidence>
<keyword evidence="7" id="KW-0662">Pyridine nucleotide biosynthesis</keyword>
<dbReference type="InterPro" id="IPR013785">
    <property type="entry name" value="Aldolase_TIM"/>
</dbReference>
<dbReference type="PANTHER" id="PTHR32179">
    <property type="entry name" value="NICOTINATE-NUCLEOTIDE PYROPHOSPHORYLASE [CARBOXYLATING]"/>
    <property type="match status" value="1"/>
</dbReference>
<proteinExistence type="inferred from homology"/>
<feature type="domain" description="Quinolinate phosphoribosyl transferase N-terminal" evidence="16">
    <location>
        <begin position="23"/>
        <end position="107"/>
    </location>
</feature>
<dbReference type="InterPro" id="IPR002638">
    <property type="entry name" value="Quinolinate_PRibosylTrfase_C"/>
</dbReference>
<sequence>MLTPAAIDRIVSAALEEDAPWGDITSATLIPEGATATAQLVAREPGVFSGAHVFAAAFRLTDPRVVVTLKTSDGDVFETGTVLAEVTGPARGILQAERIGLNFVQRMAGIATLTARYVAETEGTSARIVDTRKTTPGLRVLERQAVRDGGGHNHRHSLSDAVMAKDNHLAVLTAGGLSVTDALLSVRARLSHTTHLEVEVDRIDQIEPVLAAGIDTIMLDNFSPDQLREGVALVAGRAIVEASGGVTLDTVAAIAATGVDVISVGALTHSVRSLDLGLDVVIEASVAESAPATTAATTPATP</sequence>
<dbReference type="UniPathway" id="UPA00253">
    <property type="reaction ID" value="UER00331"/>
</dbReference>
<comment type="catalytic activity">
    <reaction evidence="11">
        <text>nicotinate beta-D-ribonucleotide + CO2 + diphosphate = quinolinate + 5-phospho-alpha-D-ribose 1-diphosphate + 2 H(+)</text>
        <dbReference type="Rhea" id="RHEA:12733"/>
        <dbReference type="ChEBI" id="CHEBI:15378"/>
        <dbReference type="ChEBI" id="CHEBI:16526"/>
        <dbReference type="ChEBI" id="CHEBI:29959"/>
        <dbReference type="ChEBI" id="CHEBI:33019"/>
        <dbReference type="ChEBI" id="CHEBI:57502"/>
        <dbReference type="ChEBI" id="CHEBI:58017"/>
        <dbReference type="EC" id="2.4.2.19"/>
    </reaction>
</comment>
<evidence type="ECO:0000256" key="13">
    <source>
        <dbReference type="PIRNR" id="PIRNR006250"/>
    </source>
</evidence>
<evidence type="ECO:0000256" key="1">
    <source>
        <dbReference type="ARBA" id="ARBA00003237"/>
    </source>
</evidence>
<dbReference type="FunFam" id="3.20.20.70:FF:000030">
    <property type="entry name" value="Nicotinate-nucleotide pyrophosphorylase, carboxylating"/>
    <property type="match status" value="1"/>
</dbReference>
<evidence type="ECO:0000259" key="16">
    <source>
        <dbReference type="Pfam" id="PF02749"/>
    </source>
</evidence>
<comment type="function">
    <text evidence="1">Involved in the catabolism of quinolinic acid (QA).</text>
</comment>
<feature type="binding site" evidence="14">
    <location>
        <position position="98"/>
    </location>
    <ligand>
        <name>substrate</name>
    </ligand>
</feature>
<dbReference type="Gene3D" id="3.20.20.70">
    <property type="entry name" value="Aldolase class I"/>
    <property type="match status" value="1"/>
</dbReference>
<dbReference type="SUPFAM" id="SSF51690">
    <property type="entry name" value="Nicotinate/Quinolinate PRTase C-terminal domain-like"/>
    <property type="match status" value="1"/>
</dbReference>
<evidence type="ECO:0000256" key="2">
    <source>
        <dbReference type="ARBA" id="ARBA00004893"/>
    </source>
</evidence>
<dbReference type="Pfam" id="PF02749">
    <property type="entry name" value="QRPTase_N"/>
    <property type="match status" value="1"/>
</dbReference>
<protein>
    <recommendedName>
        <fullName evidence="6">Nicotinate-nucleotide pyrophosphorylase [carboxylating]</fullName>
        <ecNumber evidence="5">2.4.2.19</ecNumber>
    </recommendedName>
    <alternativeName>
        <fullName evidence="12">Probable nicotinate-nucleotide pyrophosphorylase [carboxylating]</fullName>
    </alternativeName>
    <alternativeName>
        <fullName evidence="10">Quinolinate phosphoribosyltransferase [decarboxylating]</fullName>
    </alternativeName>
</protein>
<evidence type="ECO:0000256" key="12">
    <source>
        <dbReference type="ARBA" id="ARBA00069173"/>
    </source>
</evidence>
<keyword evidence="9 13" id="KW-0808">Transferase</keyword>
<evidence type="ECO:0000313" key="17">
    <source>
        <dbReference type="EMBL" id="TFV94082.1"/>
    </source>
</evidence>
<comment type="caution">
    <text evidence="17">The sequence shown here is derived from an EMBL/GenBank/DDBJ whole genome shotgun (WGS) entry which is preliminary data.</text>
</comment>
<dbReference type="EC" id="2.4.2.19" evidence="5"/>
<dbReference type="InterPro" id="IPR036068">
    <property type="entry name" value="Nicotinate_pribotase-like_C"/>
</dbReference>
<dbReference type="CDD" id="cd01572">
    <property type="entry name" value="QPRTase"/>
    <property type="match status" value="1"/>
</dbReference>
<dbReference type="GO" id="GO:0005737">
    <property type="term" value="C:cytoplasm"/>
    <property type="evidence" value="ECO:0007669"/>
    <property type="project" value="TreeGrafter"/>
</dbReference>
<evidence type="ECO:0000259" key="15">
    <source>
        <dbReference type="Pfam" id="PF01729"/>
    </source>
</evidence>
<feature type="binding site" evidence="14">
    <location>
        <position position="199"/>
    </location>
    <ligand>
        <name>substrate</name>
    </ligand>
</feature>
<dbReference type="AlphaFoldDB" id="A0A4Y9QR42"/>
<comment type="similarity">
    <text evidence="3 13">Belongs to the NadC/ModD family.</text>
</comment>
<dbReference type="InterPro" id="IPR027277">
    <property type="entry name" value="NadC/ModD"/>
</dbReference>
<dbReference type="EMBL" id="SPQZ01000010">
    <property type="protein sequence ID" value="TFV94082.1"/>
    <property type="molecule type" value="Genomic_DNA"/>
</dbReference>
<keyword evidence="8 13" id="KW-0328">Glycosyltransferase</keyword>
<dbReference type="FunFam" id="3.90.1170.20:FF:000001">
    <property type="entry name" value="Nicotinate-nucleotide diphosphorylase (Carboxylating)"/>
    <property type="match status" value="1"/>
</dbReference>
<evidence type="ECO:0000256" key="9">
    <source>
        <dbReference type="ARBA" id="ARBA00022679"/>
    </source>
</evidence>
<dbReference type="Proteomes" id="UP000298127">
    <property type="component" value="Unassembled WGS sequence"/>
</dbReference>
<gene>
    <name evidence="17" type="ORF">E4M00_17550</name>
</gene>
<accession>A0A4Y9QR42</accession>
<dbReference type="GO" id="GO:0009435">
    <property type="term" value="P:NAD+ biosynthetic process"/>
    <property type="evidence" value="ECO:0007669"/>
    <property type="project" value="UniProtKB-UniPathway"/>
</dbReference>
<feature type="binding site" evidence="14">
    <location>
        <position position="165"/>
    </location>
    <ligand>
        <name>substrate</name>
    </ligand>
</feature>
<dbReference type="GO" id="GO:0004514">
    <property type="term" value="F:nicotinate-nucleotide diphosphorylase (carboxylating) activity"/>
    <property type="evidence" value="ECO:0007669"/>
    <property type="project" value="UniProtKB-EC"/>
</dbReference>
<evidence type="ECO:0000256" key="7">
    <source>
        <dbReference type="ARBA" id="ARBA00022642"/>
    </source>
</evidence>
<feature type="domain" description="Quinolinate phosphoribosyl transferase C-terminal" evidence="15">
    <location>
        <begin position="110"/>
        <end position="279"/>
    </location>
</feature>
<keyword evidence="18" id="KW-1185">Reference proteome</keyword>